<dbReference type="Gene3D" id="2.170.150.70">
    <property type="match status" value="1"/>
</dbReference>
<dbReference type="PROSITE" id="PS51891">
    <property type="entry name" value="CENP_V_GFA"/>
    <property type="match status" value="1"/>
</dbReference>
<evidence type="ECO:0000256" key="2">
    <source>
        <dbReference type="ARBA" id="ARBA00022723"/>
    </source>
</evidence>
<evidence type="ECO:0000256" key="1">
    <source>
        <dbReference type="ARBA" id="ARBA00005495"/>
    </source>
</evidence>
<dbReference type="PANTHER" id="PTHR28620:SF1">
    <property type="entry name" value="CENP-V_GFA DOMAIN-CONTAINING PROTEIN"/>
    <property type="match status" value="1"/>
</dbReference>
<gene>
    <name evidence="5" type="ORF">HX830_26290</name>
</gene>
<comment type="similarity">
    <text evidence="1">Belongs to the Gfa family.</text>
</comment>
<evidence type="ECO:0000259" key="4">
    <source>
        <dbReference type="PROSITE" id="PS51891"/>
    </source>
</evidence>
<accession>A0A7Y8BUI2</accession>
<dbReference type="Proteomes" id="UP000522864">
    <property type="component" value="Unassembled WGS sequence"/>
</dbReference>
<dbReference type="InterPro" id="IPR052355">
    <property type="entry name" value="CENP-V-like"/>
</dbReference>
<proteinExistence type="inferred from homology"/>
<dbReference type="EMBL" id="JACAQA010000028">
    <property type="protein sequence ID" value="NWB88384.1"/>
    <property type="molecule type" value="Genomic_DNA"/>
</dbReference>
<keyword evidence="2" id="KW-0479">Metal-binding</keyword>
<dbReference type="PANTHER" id="PTHR28620">
    <property type="entry name" value="CENTROMERE PROTEIN V"/>
    <property type="match status" value="1"/>
</dbReference>
<reference evidence="5 6" key="1">
    <citation type="submission" date="2020-04" db="EMBL/GenBank/DDBJ databases">
        <title>Molecular characterization of pseudomonads from Agaricus bisporus reveal novel blotch 2 pathogens in Western Europe.</title>
        <authorList>
            <person name="Taparia T."/>
            <person name="Krijger M."/>
            <person name="Haynes E."/>
            <person name="Elpinstone J.G."/>
            <person name="Noble R."/>
            <person name="Van Der Wolf J."/>
        </authorList>
    </citation>
    <scope>NUCLEOTIDE SEQUENCE [LARGE SCALE GENOMIC DNA]</scope>
    <source>
        <strain evidence="5 6">G9001</strain>
    </source>
</reference>
<dbReference type="InterPro" id="IPR006913">
    <property type="entry name" value="CENP-V/GFA"/>
</dbReference>
<dbReference type="GO" id="GO:0016846">
    <property type="term" value="F:carbon-sulfur lyase activity"/>
    <property type="evidence" value="ECO:0007669"/>
    <property type="project" value="InterPro"/>
</dbReference>
<dbReference type="SUPFAM" id="SSF51316">
    <property type="entry name" value="Mss4-like"/>
    <property type="match status" value="1"/>
</dbReference>
<dbReference type="RefSeq" id="WP_177103584.1">
    <property type="nucleotide sequence ID" value="NZ_JACAQA010000028.1"/>
</dbReference>
<dbReference type="GO" id="GO:0046872">
    <property type="term" value="F:metal ion binding"/>
    <property type="evidence" value="ECO:0007669"/>
    <property type="project" value="UniProtKB-KW"/>
</dbReference>
<feature type="domain" description="CENP-V/GFA" evidence="4">
    <location>
        <begin position="14"/>
        <end position="130"/>
    </location>
</feature>
<dbReference type="InterPro" id="IPR011057">
    <property type="entry name" value="Mss4-like_sf"/>
</dbReference>
<evidence type="ECO:0000256" key="3">
    <source>
        <dbReference type="ARBA" id="ARBA00022833"/>
    </source>
</evidence>
<sequence length="132" mass="14482">MIKRIGETEIKPVHNASCHCGEVVLELELPNGVVDPKRCNCSLCKRRGAVMGTVPLTGLKILKGADVLKSYRFNTQQACHYFCSVCGVYTHHIRRIDPSQCAYNVGCLDGVDPADLGMVTVSNGRNHPLDKK</sequence>
<dbReference type="AlphaFoldDB" id="A0A7Y8BUI2"/>
<name>A0A7Y8BUI2_9PSED</name>
<comment type="caution">
    <text evidence="5">The sequence shown here is derived from an EMBL/GenBank/DDBJ whole genome shotgun (WGS) entry which is preliminary data.</text>
</comment>
<protein>
    <submittedName>
        <fullName evidence="5">GFA family protein</fullName>
    </submittedName>
</protein>
<evidence type="ECO:0000313" key="6">
    <source>
        <dbReference type="Proteomes" id="UP000522864"/>
    </source>
</evidence>
<dbReference type="Pfam" id="PF04828">
    <property type="entry name" value="GFA"/>
    <property type="match status" value="1"/>
</dbReference>
<organism evidence="5 6">
    <name type="scientific">Pseudomonas gingeri</name>
    <dbReference type="NCBI Taxonomy" id="117681"/>
    <lineage>
        <taxon>Bacteria</taxon>
        <taxon>Pseudomonadati</taxon>
        <taxon>Pseudomonadota</taxon>
        <taxon>Gammaproteobacteria</taxon>
        <taxon>Pseudomonadales</taxon>
        <taxon>Pseudomonadaceae</taxon>
        <taxon>Pseudomonas</taxon>
    </lineage>
</organism>
<keyword evidence="3" id="KW-0862">Zinc</keyword>
<evidence type="ECO:0000313" key="5">
    <source>
        <dbReference type="EMBL" id="NWB88384.1"/>
    </source>
</evidence>